<keyword evidence="3" id="KW-1185">Reference proteome</keyword>
<evidence type="ECO:0000313" key="3">
    <source>
        <dbReference type="Proteomes" id="UP000028123"/>
    </source>
</evidence>
<dbReference type="RefSeq" id="WP_036680702.1">
    <property type="nucleotide sequence ID" value="NZ_FYEP01000018.1"/>
</dbReference>
<name>A0A081P5Y4_9BACL</name>
<proteinExistence type="predicted"/>
<dbReference type="InterPro" id="IPR020076">
    <property type="entry name" value="DUF2768"/>
</dbReference>
<sequence>MSPLDKMWASFIAIGLMVLASLLITFARNKTTGIVRFVLSLVAFLMFIPIFIYMVVSLF</sequence>
<organism evidence="2 3">
    <name type="scientific">Paenibacillus tyrfis</name>
    <dbReference type="NCBI Taxonomy" id="1501230"/>
    <lineage>
        <taxon>Bacteria</taxon>
        <taxon>Bacillati</taxon>
        <taxon>Bacillota</taxon>
        <taxon>Bacilli</taxon>
        <taxon>Bacillales</taxon>
        <taxon>Paenibacillaceae</taxon>
        <taxon>Paenibacillus</taxon>
    </lineage>
</organism>
<dbReference type="Proteomes" id="UP000028123">
    <property type="component" value="Unassembled WGS sequence"/>
</dbReference>
<keyword evidence="1" id="KW-0812">Transmembrane</keyword>
<dbReference type="Pfam" id="PF10966">
    <property type="entry name" value="DUF2768"/>
    <property type="match status" value="1"/>
</dbReference>
<dbReference type="EMBL" id="JNVM01000008">
    <property type="protein sequence ID" value="KEQ26107.1"/>
    <property type="molecule type" value="Genomic_DNA"/>
</dbReference>
<evidence type="ECO:0008006" key="4">
    <source>
        <dbReference type="Google" id="ProtNLM"/>
    </source>
</evidence>
<feature type="transmembrane region" description="Helical" evidence="1">
    <location>
        <begin position="6"/>
        <end position="27"/>
    </location>
</feature>
<protein>
    <recommendedName>
        <fullName evidence="4">DUF2768 domain-containing protein</fullName>
    </recommendedName>
</protein>
<feature type="transmembrane region" description="Helical" evidence="1">
    <location>
        <begin position="34"/>
        <end position="56"/>
    </location>
</feature>
<keyword evidence="1" id="KW-0472">Membrane</keyword>
<evidence type="ECO:0000256" key="1">
    <source>
        <dbReference type="SAM" id="Phobius"/>
    </source>
</evidence>
<dbReference type="OrthoDB" id="2476435at2"/>
<comment type="caution">
    <text evidence="2">The sequence shown here is derived from an EMBL/GenBank/DDBJ whole genome shotgun (WGS) entry which is preliminary data.</text>
</comment>
<accession>A0A081P5Y4</accession>
<evidence type="ECO:0000313" key="2">
    <source>
        <dbReference type="EMBL" id="KEQ26107.1"/>
    </source>
</evidence>
<keyword evidence="1" id="KW-1133">Transmembrane helix</keyword>
<dbReference type="AlphaFoldDB" id="A0A081P5Y4"/>
<reference evidence="2 3" key="1">
    <citation type="submission" date="2014-06" db="EMBL/GenBank/DDBJ databases">
        <title>Draft genome sequence of Paenibacillus sp. MSt1.</title>
        <authorList>
            <person name="Aw Y.K."/>
            <person name="Ong K.S."/>
            <person name="Gan H.M."/>
            <person name="Lee S.M."/>
        </authorList>
    </citation>
    <scope>NUCLEOTIDE SEQUENCE [LARGE SCALE GENOMIC DNA]</scope>
    <source>
        <strain evidence="2 3">MSt1</strain>
    </source>
</reference>
<gene>
    <name evidence="2" type="ORF">ET33_36620</name>
</gene>